<comment type="caution">
    <text evidence="1">The sequence shown here is derived from an EMBL/GenBank/DDBJ whole genome shotgun (WGS) entry which is preliminary data.</text>
</comment>
<gene>
    <name evidence="1" type="ORF">Pan14r_40820</name>
</gene>
<reference evidence="1 2" key="1">
    <citation type="submission" date="2019-02" db="EMBL/GenBank/DDBJ databases">
        <title>Deep-cultivation of Planctomycetes and their phenomic and genomic characterization uncovers novel biology.</title>
        <authorList>
            <person name="Wiegand S."/>
            <person name="Jogler M."/>
            <person name="Boedeker C."/>
            <person name="Pinto D."/>
            <person name="Vollmers J."/>
            <person name="Rivas-Marin E."/>
            <person name="Kohn T."/>
            <person name="Peeters S.H."/>
            <person name="Heuer A."/>
            <person name="Rast P."/>
            <person name="Oberbeckmann S."/>
            <person name="Bunk B."/>
            <person name="Jeske O."/>
            <person name="Meyerdierks A."/>
            <person name="Storesund J.E."/>
            <person name="Kallscheuer N."/>
            <person name="Luecker S."/>
            <person name="Lage O.M."/>
            <person name="Pohl T."/>
            <person name="Merkel B.J."/>
            <person name="Hornburger P."/>
            <person name="Mueller R.-W."/>
            <person name="Bruemmer F."/>
            <person name="Labrenz M."/>
            <person name="Spormann A.M."/>
            <person name="Op Den Camp H."/>
            <person name="Overmann J."/>
            <person name="Amann R."/>
            <person name="Jetten M.S.M."/>
            <person name="Mascher T."/>
            <person name="Medema M.H."/>
            <person name="Devos D.P."/>
            <person name="Kaster A.-K."/>
            <person name="Ovreas L."/>
            <person name="Rohde M."/>
            <person name="Galperin M.Y."/>
            <person name="Jogler C."/>
        </authorList>
    </citation>
    <scope>NUCLEOTIDE SEQUENCE [LARGE SCALE GENOMIC DNA]</scope>
    <source>
        <strain evidence="1 2">Pan14r</strain>
    </source>
</reference>
<dbReference type="EMBL" id="SJPL01000001">
    <property type="protein sequence ID" value="TWT71766.1"/>
    <property type="molecule type" value="Genomic_DNA"/>
</dbReference>
<evidence type="ECO:0000313" key="2">
    <source>
        <dbReference type="Proteomes" id="UP000317238"/>
    </source>
</evidence>
<organism evidence="1 2">
    <name type="scientific">Crateriforma conspicua</name>
    <dbReference type="NCBI Taxonomy" id="2527996"/>
    <lineage>
        <taxon>Bacteria</taxon>
        <taxon>Pseudomonadati</taxon>
        <taxon>Planctomycetota</taxon>
        <taxon>Planctomycetia</taxon>
        <taxon>Planctomycetales</taxon>
        <taxon>Planctomycetaceae</taxon>
        <taxon>Crateriforma</taxon>
    </lineage>
</organism>
<dbReference type="AlphaFoldDB" id="A0A5C5Y7W1"/>
<protein>
    <submittedName>
        <fullName evidence="1">Uncharacterized protein</fullName>
    </submittedName>
</protein>
<accession>A0A5C5Y7W1</accession>
<name>A0A5C5Y7W1_9PLAN</name>
<keyword evidence="2" id="KW-1185">Reference proteome</keyword>
<dbReference type="RefSeq" id="WP_261342881.1">
    <property type="nucleotide sequence ID" value="NZ_CP036319.1"/>
</dbReference>
<dbReference type="Proteomes" id="UP000317238">
    <property type="component" value="Unassembled WGS sequence"/>
</dbReference>
<sequence length="40" mass="4422">MERDAGTGENQTQFLHAETVVDFPVWFFLGRGLIPVTNAG</sequence>
<evidence type="ECO:0000313" key="1">
    <source>
        <dbReference type="EMBL" id="TWT71766.1"/>
    </source>
</evidence>
<proteinExistence type="predicted"/>